<keyword evidence="7 15" id="KW-0479">Metal-binding</keyword>
<keyword evidence="9 15" id="KW-0067">ATP-binding</keyword>
<evidence type="ECO:0000256" key="13">
    <source>
        <dbReference type="ARBA" id="ARBA00023065"/>
    </source>
</evidence>
<keyword evidence="4 15" id="KW-1003">Cell membrane</keyword>
<protein>
    <submittedName>
        <fullName evidence="17">Cu2+-exporting ATPase</fullName>
    </submittedName>
</protein>
<dbReference type="NCBIfam" id="TIGR01494">
    <property type="entry name" value="ATPase_P-type"/>
    <property type="match status" value="1"/>
</dbReference>
<evidence type="ECO:0000313" key="18">
    <source>
        <dbReference type="Proteomes" id="UP000541535"/>
    </source>
</evidence>
<evidence type="ECO:0000256" key="11">
    <source>
        <dbReference type="ARBA" id="ARBA00022967"/>
    </source>
</evidence>
<evidence type="ECO:0000259" key="16">
    <source>
        <dbReference type="PROSITE" id="PS50846"/>
    </source>
</evidence>
<feature type="transmembrane region" description="Helical" evidence="15">
    <location>
        <begin position="289"/>
        <end position="307"/>
    </location>
</feature>
<evidence type="ECO:0000256" key="5">
    <source>
        <dbReference type="ARBA" id="ARBA00022553"/>
    </source>
</evidence>
<dbReference type="InterPro" id="IPR023299">
    <property type="entry name" value="ATPase_P-typ_cyto_dom_N"/>
</dbReference>
<feature type="transmembrane region" description="Helical" evidence="15">
    <location>
        <begin position="195"/>
        <end position="216"/>
    </location>
</feature>
<dbReference type="GO" id="GO:0016887">
    <property type="term" value="F:ATP hydrolysis activity"/>
    <property type="evidence" value="ECO:0007669"/>
    <property type="project" value="InterPro"/>
</dbReference>
<dbReference type="SUPFAM" id="SSF81665">
    <property type="entry name" value="Calcium ATPase, transmembrane domain M"/>
    <property type="match status" value="1"/>
</dbReference>
<gene>
    <name evidence="17" type="ORF">FHS03_000360</name>
</gene>
<dbReference type="SUPFAM" id="SSF56784">
    <property type="entry name" value="HAD-like"/>
    <property type="match status" value="1"/>
</dbReference>
<feature type="transmembrane region" description="Helical" evidence="15">
    <location>
        <begin position="804"/>
        <end position="821"/>
    </location>
</feature>
<evidence type="ECO:0000256" key="8">
    <source>
        <dbReference type="ARBA" id="ARBA00022741"/>
    </source>
</evidence>
<dbReference type="NCBIfam" id="TIGR01512">
    <property type="entry name" value="ATPase-IB2_Cd"/>
    <property type="match status" value="1"/>
</dbReference>
<proteinExistence type="inferred from homology"/>
<comment type="similarity">
    <text evidence="2 15">Belongs to the cation transport ATPase (P-type) (TC 3.A.3) family. Type IB subfamily.</text>
</comment>
<dbReference type="InterPro" id="IPR044492">
    <property type="entry name" value="P_typ_ATPase_HD_dom"/>
</dbReference>
<evidence type="ECO:0000256" key="15">
    <source>
        <dbReference type="RuleBase" id="RU362081"/>
    </source>
</evidence>
<dbReference type="InterPro" id="IPR036163">
    <property type="entry name" value="HMA_dom_sf"/>
</dbReference>
<keyword evidence="5" id="KW-0597">Phosphoprotein</keyword>
<dbReference type="InterPro" id="IPR001757">
    <property type="entry name" value="P_typ_ATPase"/>
</dbReference>
<dbReference type="NCBIfam" id="TIGR01525">
    <property type="entry name" value="ATPase-IB_hvy"/>
    <property type="match status" value="1"/>
</dbReference>
<evidence type="ECO:0000256" key="3">
    <source>
        <dbReference type="ARBA" id="ARBA00022448"/>
    </source>
</evidence>
<dbReference type="InterPro" id="IPR018303">
    <property type="entry name" value="ATPase_P-typ_P_site"/>
</dbReference>
<dbReference type="GO" id="GO:0005507">
    <property type="term" value="F:copper ion binding"/>
    <property type="evidence" value="ECO:0007669"/>
    <property type="project" value="TreeGrafter"/>
</dbReference>
<keyword evidence="8 15" id="KW-0547">Nucleotide-binding</keyword>
<dbReference type="PANTHER" id="PTHR43520">
    <property type="entry name" value="ATP7, ISOFORM B"/>
    <property type="match status" value="1"/>
</dbReference>
<dbReference type="Proteomes" id="UP000541535">
    <property type="component" value="Unassembled WGS sequence"/>
</dbReference>
<evidence type="ECO:0000256" key="2">
    <source>
        <dbReference type="ARBA" id="ARBA00006024"/>
    </source>
</evidence>
<dbReference type="InterPro" id="IPR023298">
    <property type="entry name" value="ATPase_P-typ_TM_dom_sf"/>
</dbReference>
<dbReference type="Pfam" id="PF12156">
    <property type="entry name" value="ATPase-cat_bd"/>
    <property type="match status" value="1"/>
</dbReference>
<dbReference type="SFLD" id="SFLDF00027">
    <property type="entry name" value="p-type_atpase"/>
    <property type="match status" value="1"/>
</dbReference>
<dbReference type="RefSeq" id="WP_183439301.1">
    <property type="nucleotide sequence ID" value="NZ_JACHXD010000001.1"/>
</dbReference>
<evidence type="ECO:0000256" key="4">
    <source>
        <dbReference type="ARBA" id="ARBA00022475"/>
    </source>
</evidence>
<dbReference type="Gene3D" id="3.30.70.100">
    <property type="match status" value="1"/>
</dbReference>
<evidence type="ECO:0000256" key="1">
    <source>
        <dbReference type="ARBA" id="ARBA00004651"/>
    </source>
</evidence>
<dbReference type="InterPro" id="IPR021993">
    <property type="entry name" value="ATPase-cat-bd"/>
</dbReference>
<keyword evidence="3" id="KW-0813">Transport</keyword>
<organism evidence="17 18">
    <name type="scientific">Pseudoduganella violacea</name>
    <dbReference type="NCBI Taxonomy" id="1715466"/>
    <lineage>
        <taxon>Bacteria</taxon>
        <taxon>Pseudomonadati</taxon>
        <taxon>Pseudomonadota</taxon>
        <taxon>Betaproteobacteria</taxon>
        <taxon>Burkholderiales</taxon>
        <taxon>Oxalobacteraceae</taxon>
        <taxon>Telluria group</taxon>
        <taxon>Pseudoduganella</taxon>
    </lineage>
</organism>
<dbReference type="Gene3D" id="3.40.1110.10">
    <property type="entry name" value="Calcium-transporting ATPase, cytoplasmic domain N"/>
    <property type="match status" value="1"/>
</dbReference>
<feature type="domain" description="HMA" evidence="16">
    <location>
        <begin position="107"/>
        <end position="173"/>
    </location>
</feature>
<keyword evidence="18" id="KW-1185">Reference proteome</keyword>
<dbReference type="InterPro" id="IPR008250">
    <property type="entry name" value="ATPase_P-typ_transduc_dom_A_sf"/>
</dbReference>
<evidence type="ECO:0000256" key="6">
    <source>
        <dbReference type="ARBA" id="ARBA00022692"/>
    </source>
</evidence>
<dbReference type="SUPFAM" id="SSF81653">
    <property type="entry name" value="Calcium ATPase, transduction domain A"/>
    <property type="match status" value="1"/>
</dbReference>
<dbReference type="Pfam" id="PF00403">
    <property type="entry name" value="HMA"/>
    <property type="match status" value="1"/>
</dbReference>
<dbReference type="GO" id="GO:0043682">
    <property type="term" value="F:P-type divalent copper transporter activity"/>
    <property type="evidence" value="ECO:0007669"/>
    <property type="project" value="TreeGrafter"/>
</dbReference>
<keyword evidence="14 15" id="KW-0472">Membrane</keyword>
<dbReference type="PRINTS" id="PR00119">
    <property type="entry name" value="CATATPASE"/>
</dbReference>
<dbReference type="SUPFAM" id="SSF55008">
    <property type="entry name" value="HMA, heavy metal-associated domain"/>
    <property type="match status" value="1"/>
</dbReference>
<keyword evidence="13" id="KW-0406">Ion transport</keyword>
<feature type="transmembrane region" description="Helical" evidence="15">
    <location>
        <begin position="472"/>
        <end position="496"/>
    </location>
</feature>
<dbReference type="EMBL" id="JACHXD010000001">
    <property type="protein sequence ID" value="MBB3117341.1"/>
    <property type="molecule type" value="Genomic_DNA"/>
</dbReference>
<keyword evidence="6 15" id="KW-0812">Transmembrane</keyword>
<evidence type="ECO:0000256" key="10">
    <source>
        <dbReference type="ARBA" id="ARBA00022842"/>
    </source>
</evidence>
<accession>A0A7W5B6I2</accession>
<dbReference type="GO" id="GO:0005524">
    <property type="term" value="F:ATP binding"/>
    <property type="evidence" value="ECO:0007669"/>
    <property type="project" value="UniProtKB-UniRule"/>
</dbReference>
<dbReference type="CDD" id="cd02079">
    <property type="entry name" value="P-type_ATPase_HM"/>
    <property type="match status" value="1"/>
</dbReference>
<evidence type="ECO:0000313" key="17">
    <source>
        <dbReference type="EMBL" id="MBB3117341.1"/>
    </source>
</evidence>
<sequence>MNHASSRAARPDDTAAAFADTEEICFHCGLPLPRTAPWQVTIDGAPRSMCCPGCAAVAQTIVDIGQTDYYRKRTGFAATADQASLVPPELALYDNDDPRFTADGEYCEATLLVEGIRCAACVWLIEHRLQCVEGVASASLNVSTEKLQVRWQKDKLQASAILQAVRDIGYAAFPYDAERHGAQLQRASRTLGRQLFVAGLSMMQVMMYVAPSYMAGDDGTLDASMAALMQWASLLLTLPAVAYSALPFFQGALASLRARVLGMDVPVAIGIAAAFLGSVAATWRGAGEVYYDSVTMFIFLLLCSRYLEMVARRKAASALERMQQALPASAARLNDWPRSRDSTVVPAAALQQGDIILVKPGEAIAADSAIVEGRTAVDMSLLTGESAPQSRGLGEEVPGGAINASAAVLLRVLRPARESTLADLLKLIERAGGAKPRIAQWADRVASWFVSALLLFALATFAFWWWHDAARAWPVAIAVLVVSCPCALSLATPSALAAATDYLLGRGVLIVRPHVMETLHRATHIVFDKTGTLTMGKPVVQQVHSFGDNREAVSLQIAAALEAGSAHPIGRAIVAAADAAGAGAGWEAEEVQELPGQGLEGRVQGQRYRLGNQAFVTGLTGSAPAFDGDGATAVYLGTDGRWLACFLLSDALRPDAQATVDYFRSHGKQLVLLSGDQHALTRSVALDLGIGSAHGEFLPQQKLDYVQKLQAEGAVVAMVGDGINDAAVLSAADVSFAMGSGAALAQAHADTVLLNGQLGAVADTARTAARTMGVIRQNLAWSTLYNLVAIPAAAFGWLNPWLSGVGMALSSAVVICNALRLRR</sequence>
<dbReference type="AlphaFoldDB" id="A0A7W5B6I2"/>
<dbReference type="PANTHER" id="PTHR43520:SF5">
    <property type="entry name" value="CATION-TRANSPORTING P-TYPE ATPASE-RELATED"/>
    <property type="match status" value="1"/>
</dbReference>
<dbReference type="SFLD" id="SFLDG00002">
    <property type="entry name" value="C1.7:_P-type_atpase_like"/>
    <property type="match status" value="1"/>
</dbReference>
<dbReference type="InterPro" id="IPR023214">
    <property type="entry name" value="HAD_sf"/>
</dbReference>
<comment type="subcellular location">
    <subcellularLocation>
        <location evidence="1">Cell membrane</location>
        <topology evidence="1">Multi-pass membrane protein</topology>
    </subcellularLocation>
</comment>
<keyword evidence="10" id="KW-0460">Magnesium</keyword>
<dbReference type="PROSITE" id="PS50846">
    <property type="entry name" value="HMA_2"/>
    <property type="match status" value="1"/>
</dbReference>
<dbReference type="FunFam" id="3.30.70.100:FF:000005">
    <property type="entry name" value="Copper-exporting P-type ATPase A"/>
    <property type="match status" value="1"/>
</dbReference>
<dbReference type="Pfam" id="PF00702">
    <property type="entry name" value="Hydrolase"/>
    <property type="match status" value="1"/>
</dbReference>
<evidence type="ECO:0000256" key="7">
    <source>
        <dbReference type="ARBA" id="ARBA00022723"/>
    </source>
</evidence>
<comment type="caution">
    <text evidence="17">The sequence shown here is derived from an EMBL/GenBank/DDBJ whole genome shotgun (WGS) entry which is preliminary data.</text>
</comment>
<dbReference type="GO" id="GO:0005886">
    <property type="term" value="C:plasma membrane"/>
    <property type="evidence" value="ECO:0007669"/>
    <property type="project" value="UniProtKB-SubCell"/>
</dbReference>
<dbReference type="CDD" id="cd00371">
    <property type="entry name" value="HMA"/>
    <property type="match status" value="1"/>
</dbReference>
<dbReference type="SFLD" id="SFLDS00003">
    <property type="entry name" value="Haloacid_Dehalogenase"/>
    <property type="match status" value="1"/>
</dbReference>
<dbReference type="Gene3D" id="2.70.150.10">
    <property type="entry name" value="Calcium-transporting ATPase, cytoplasmic transduction domain A"/>
    <property type="match status" value="1"/>
</dbReference>
<evidence type="ECO:0000256" key="14">
    <source>
        <dbReference type="ARBA" id="ARBA00023136"/>
    </source>
</evidence>
<dbReference type="InterPro" id="IPR036412">
    <property type="entry name" value="HAD-like_sf"/>
</dbReference>
<feature type="transmembrane region" description="Helical" evidence="15">
    <location>
        <begin position="779"/>
        <end position="798"/>
    </location>
</feature>
<feature type="transmembrane region" description="Helical" evidence="15">
    <location>
        <begin position="445"/>
        <end position="466"/>
    </location>
</feature>
<dbReference type="InterPro" id="IPR059000">
    <property type="entry name" value="ATPase_P-type_domA"/>
</dbReference>
<dbReference type="Pfam" id="PF00122">
    <property type="entry name" value="E1-E2_ATPase"/>
    <property type="match status" value="1"/>
</dbReference>
<dbReference type="NCBIfam" id="TIGR01511">
    <property type="entry name" value="ATPase-IB1_Cu"/>
    <property type="match status" value="1"/>
</dbReference>
<dbReference type="GO" id="GO:0055070">
    <property type="term" value="P:copper ion homeostasis"/>
    <property type="evidence" value="ECO:0007669"/>
    <property type="project" value="TreeGrafter"/>
</dbReference>
<keyword evidence="11" id="KW-1278">Translocase</keyword>
<feature type="transmembrane region" description="Helical" evidence="15">
    <location>
        <begin position="261"/>
        <end position="283"/>
    </location>
</feature>
<name>A0A7W5B6I2_9BURK</name>
<evidence type="ECO:0000256" key="12">
    <source>
        <dbReference type="ARBA" id="ARBA00022989"/>
    </source>
</evidence>
<dbReference type="Gene3D" id="3.40.50.1000">
    <property type="entry name" value="HAD superfamily/HAD-like"/>
    <property type="match status" value="1"/>
</dbReference>
<dbReference type="InterPro" id="IPR027256">
    <property type="entry name" value="P-typ_ATPase_IB"/>
</dbReference>
<feature type="transmembrane region" description="Helical" evidence="15">
    <location>
        <begin position="228"/>
        <end position="249"/>
    </location>
</feature>
<dbReference type="PROSITE" id="PS00154">
    <property type="entry name" value="ATPASE_E1_E2"/>
    <property type="match status" value="1"/>
</dbReference>
<evidence type="ECO:0000256" key="9">
    <source>
        <dbReference type="ARBA" id="ARBA00022840"/>
    </source>
</evidence>
<dbReference type="InterPro" id="IPR006121">
    <property type="entry name" value="HMA_dom"/>
</dbReference>
<reference evidence="17 18" key="1">
    <citation type="submission" date="2020-08" db="EMBL/GenBank/DDBJ databases">
        <title>Genomic Encyclopedia of Type Strains, Phase III (KMG-III): the genomes of soil and plant-associated and newly described type strains.</title>
        <authorList>
            <person name="Whitman W."/>
        </authorList>
    </citation>
    <scope>NUCLEOTIDE SEQUENCE [LARGE SCALE GENOMIC DNA]</scope>
    <source>
        <strain evidence="17 18">CECT 8897</strain>
    </source>
</reference>
<keyword evidence="12 15" id="KW-1133">Transmembrane helix</keyword>